<accession>A0ABU8S191</accession>
<proteinExistence type="predicted"/>
<name>A0ABU8S191_9SPHN</name>
<dbReference type="RefSeq" id="WP_339589027.1">
    <property type="nucleotide sequence ID" value="NZ_JBBHJZ010000005.1"/>
</dbReference>
<reference evidence="1 2" key="1">
    <citation type="submission" date="2024-03" db="EMBL/GenBank/DDBJ databases">
        <authorList>
            <person name="Jo J.-H."/>
        </authorList>
    </citation>
    <scope>NUCLEOTIDE SEQUENCE [LARGE SCALE GENOMIC DNA]</scope>
    <source>
        <strain evidence="1 2">PS1R-30</strain>
    </source>
</reference>
<organism evidence="1 2">
    <name type="scientific">Novosphingobium anseongense</name>
    <dbReference type="NCBI Taxonomy" id="3133436"/>
    <lineage>
        <taxon>Bacteria</taxon>
        <taxon>Pseudomonadati</taxon>
        <taxon>Pseudomonadota</taxon>
        <taxon>Alphaproteobacteria</taxon>
        <taxon>Sphingomonadales</taxon>
        <taxon>Sphingomonadaceae</taxon>
        <taxon>Novosphingobium</taxon>
    </lineage>
</organism>
<sequence length="108" mass="11340">MSVWKTGLAIAGLAFTPLVVMGFTYGSSAVLGKPEQGAAHGTEGSRRDVILAGLTEVYVSRGHPATSAMQQGKALAPIDYLNLKLKSMGLPWRVTRTDGSTAKTYAVS</sequence>
<dbReference type="Proteomes" id="UP001361239">
    <property type="component" value="Unassembled WGS sequence"/>
</dbReference>
<evidence type="ECO:0000313" key="1">
    <source>
        <dbReference type="EMBL" id="MEJ5979090.1"/>
    </source>
</evidence>
<keyword evidence="2" id="KW-1185">Reference proteome</keyword>
<gene>
    <name evidence="1" type="ORF">WG901_20730</name>
</gene>
<dbReference type="EMBL" id="JBBHJZ010000005">
    <property type="protein sequence ID" value="MEJ5979090.1"/>
    <property type="molecule type" value="Genomic_DNA"/>
</dbReference>
<comment type="caution">
    <text evidence="1">The sequence shown here is derived from an EMBL/GenBank/DDBJ whole genome shotgun (WGS) entry which is preliminary data.</text>
</comment>
<protein>
    <submittedName>
        <fullName evidence="1">Uncharacterized protein</fullName>
    </submittedName>
</protein>
<evidence type="ECO:0000313" key="2">
    <source>
        <dbReference type="Proteomes" id="UP001361239"/>
    </source>
</evidence>